<feature type="domain" description="Methyltransferase" evidence="5">
    <location>
        <begin position="41"/>
        <end position="125"/>
    </location>
</feature>
<keyword evidence="3" id="KW-0949">S-adenosyl-L-methionine</keyword>
<dbReference type="CDD" id="cd02440">
    <property type="entry name" value="AdoMet_MTases"/>
    <property type="match status" value="1"/>
</dbReference>
<evidence type="ECO:0000256" key="4">
    <source>
        <dbReference type="SAM" id="MobiDB-lite"/>
    </source>
</evidence>
<name>A0ABP9CNI9_9PSEU</name>
<evidence type="ECO:0000313" key="7">
    <source>
        <dbReference type="Proteomes" id="UP001500928"/>
    </source>
</evidence>
<dbReference type="EMBL" id="BAABHO010000081">
    <property type="protein sequence ID" value="GAA4812576.1"/>
    <property type="molecule type" value="Genomic_DNA"/>
</dbReference>
<evidence type="ECO:0000256" key="3">
    <source>
        <dbReference type="ARBA" id="ARBA00022691"/>
    </source>
</evidence>
<keyword evidence="7" id="KW-1185">Reference proteome</keyword>
<dbReference type="PANTHER" id="PTHR43464:SF19">
    <property type="entry name" value="UBIQUINONE BIOSYNTHESIS O-METHYLTRANSFERASE, MITOCHONDRIAL"/>
    <property type="match status" value="1"/>
</dbReference>
<keyword evidence="2" id="KW-0808">Transferase</keyword>
<evidence type="ECO:0000313" key="6">
    <source>
        <dbReference type="EMBL" id="GAA4812576.1"/>
    </source>
</evidence>
<feature type="region of interest" description="Disordered" evidence="4">
    <location>
        <begin position="1"/>
        <end position="24"/>
    </location>
</feature>
<organism evidence="6 7">
    <name type="scientific">Actinomycetospora chlora</name>
    <dbReference type="NCBI Taxonomy" id="663608"/>
    <lineage>
        <taxon>Bacteria</taxon>
        <taxon>Bacillati</taxon>
        <taxon>Actinomycetota</taxon>
        <taxon>Actinomycetes</taxon>
        <taxon>Pseudonocardiales</taxon>
        <taxon>Pseudonocardiaceae</taxon>
        <taxon>Actinomycetospora</taxon>
    </lineage>
</organism>
<feature type="compositionally biased region" description="Basic and acidic residues" evidence="4">
    <location>
        <begin position="1"/>
        <end position="11"/>
    </location>
</feature>
<sequence length="176" mass="18000">MGKADRERWDARYAGLGPGEPGPPDALLGREDLLPAAGRALDVACGRGTVAVWLARRGLEVDAVDVSPVALDVGRALAGDSPVRWIAADLDAGLPVTGPYDVVVCQRFRDPALYPALAGLLAPGGLLVVEVLSAVGDAGGPFRAEPGELLAAFGHLDVVHQAEGRGRASVIAVAPS</sequence>
<keyword evidence="1 6" id="KW-0489">Methyltransferase</keyword>
<dbReference type="RefSeq" id="WP_345424625.1">
    <property type="nucleotide sequence ID" value="NZ_BAABHO010000081.1"/>
</dbReference>
<gene>
    <name evidence="6" type="ORF">GCM10023200_57940</name>
</gene>
<dbReference type="InterPro" id="IPR041698">
    <property type="entry name" value="Methyltransf_25"/>
</dbReference>
<dbReference type="Proteomes" id="UP001500928">
    <property type="component" value="Unassembled WGS sequence"/>
</dbReference>
<comment type="caution">
    <text evidence="6">The sequence shown here is derived from an EMBL/GenBank/DDBJ whole genome shotgun (WGS) entry which is preliminary data.</text>
</comment>
<protein>
    <submittedName>
        <fullName evidence="6">Class I SAM-dependent methyltransferase</fullName>
    </submittedName>
</protein>
<dbReference type="InterPro" id="IPR029063">
    <property type="entry name" value="SAM-dependent_MTases_sf"/>
</dbReference>
<dbReference type="PANTHER" id="PTHR43464">
    <property type="entry name" value="METHYLTRANSFERASE"/>
    <property type="match status" value="1"/>
</dbReference>
<dbReference type="GO" id="GO:0032259">
    <property type="term" value="P:methylation"/>
    <property type="evidence" value="ECO:0007669"/>
    <property type="project" value="UniProtKB-KW"/>
</dbReference>
<proteinExistence type="predicted"/>
<dbReference type="Pfam" id="PF13649">
    <property type="entry name" value="Methyltransf_25"/>
    <property type="match status" value="1"/>
</dbReference>
<dbReference type="Gene3D" id="3.40.50.150">
    <property type="entry name" value="Vaccinia Virus protein VP39"/>
    <property type="match status" value="1"/>
</dbReference>
<accession>A0ABP9CNI9</accession>
<evidence type="ECO:0000256" key="2">
    <source>
        <dbReference type="ARBA" id="ARBA00022679"/>
    </source>
</evidence>
<evidence type="ECO:0000256" key="1">
    <source>
        <dbReference type="ARBA" id="ARBA00022603"/>
    </source>
</evidence>
<dbReference type="SUPFAM" id="SSF53335">
    <property type="entry name" value="S-adenosyl-L-methionine-dependent methyltransferases"/>
    <property type="match status" value="1"/>
</dbReference>
<dbReference type="GO" id="GO:0008168">
    <property type="term" value="F:methyltransferase activity"/>
    <property type="evidence" value="ECO:0007669"/>
    <property type="project" value="UniProtKB-KW"/>
</dbReference>
<evidence type="ECO:0000259" key="5">
    <source>
        <dbReference type="Pfam" id="PF13649"/>
    </source>
</evidence>
<reference evidence="7" key="1">
    <citation type="journal article" date="2019" name="Int. J. Syst. Evol. Microbiol.">
        <title>The Global Catalogue of Microorganisms (GCM) 10K type strain sequencing project: providing services to taxonomists for standard genome sequencing and annotation.</title>
        <authorList>
            <consortium name="The Broad Institute Genomics Platform"/>
            <consortium name="The Broad Institute Genome Sequencing Center for Infectious Disease"/>
            <person name="Wu L."/>
            <person name="Ma J."/>
        </authorList>
    </citation>
    <scope>NUCLEOTIDE SEQUENCE [LARGE SCALE GENOMIC DNA]</scope>
    <source>
        <strain evidence="7">JCM 17979</strain>
    </source>
</reference>